<evidence type="ECO:0000313" key="2">
    <source>
        <dbReference type="Proteomes" id="UP001327560"/>
    </source>
</evidence>
<protein>
    <submittedName>
        <fullName evidence="1">Uncharacterized protein</fullName>
    </submittedName>
</protein>
<dbReference type="Proteomes" id="UP001327560">
    <property type="component" value="Chromosome 1"/>
</dbReference>
<reference evidence="1 2" key="1">
    <citation type="submission" date="2023-10" db="EMBL/GenBank/DDBJ databases">
        <title>Chromosome-scale genome assembly provides insights into flower coloration mechanisms of Canna indica.</title>
        <authorList>
            <person name="Li C."/>
        </authorList>
    </citation>
    <scope>NUCLEOTIDE SEQUENCE [LARGE SCALE GENOMIC DNA]</scope>
    <source>
        <tissue evidence="1">Flower</tissue>
    </source>
</reference>
<dbReference type="EMBL" id="CP136890">
    <property type="protein sequence ID" value="WOK94716.1"/>
    <property type="molecule type" value="Genomic_DNA"/>
</dbReference>
<gene>
    <name evidence="1" type="ORF">Cni_G03421</name>
</gene>
<evidence type="ECO:0000313" key="1">
    <source>
        <dbReference type="EMBL" id="WOK94716.1"/>
    </source>
</evidence>
<name>A0AAQ3JR80_9LILI</name>
<dbReference type="AlphaFoldDB" id="A0AAQ3JR80"/>
<proteinExistence type="predicted"/>
<sequence>MFIHNPHVATHAYCYIVQIYDYILVNFSSYCTFYVPRMFFSLSLLVTAVSNHAAIGWTTTSMSFLVTVGHL</sequence>
<accession>A0AAQ3JR80</accession>
<keyword evidence="2" id="KW-1185">Reference proteome</keyword>
<organism evidence="1 2">
    <name type="scientific">Canna indica</name>
    <name type="common">Indian-shot</name>
    <dbReference type="NCBI Taxonomy" id="4628"/>
    <lineage>
        <taxon>Eukaryota</taxon>
        <taxon>Viridiplantae</taxon>
        <taxon>Streptophyta</taxon>
        <taxon>Embryophyta</taxon>
        <taxon>Tracheophyta</taxon>
        <taxon>Spermatophyta</taxon>
        <taxon>Magnoliopsida</taxon>
        <taxon>Liliopsida</taxon>
        <taxon>Zingiberales</taxon>
        <taxon>Cannaceae</taxon>
        <taxon>Canna</taxon>
    </lineage>
</organism>